<dbReference type="AlphaFoldDB" id="A0ABD3SDK9"/>
<feature type="transmembrane region" description="Helical" evidence="1">
    <location>
        <begin position="229"/>
        <end position="248"/>
    </location>
</feature>
<evidence type="ECO:0000313" key="2">
    <source>
        <dbReference type="EMBL" id="KAL3822555.1"/>
    </source>
</evidence>
<feature type="transmembrane region" description="Helical" evidence="1">
    <location>
        <begin position="260"/>
        <end position="280"/>
    </location>
</feature>
<keyword evidence="1" id="KW-0812">Transmembrane</keyword>
<keyword evidence="3" id="KW-1185">Reference proteome</keyword>
<dbReference type="Proteomes" id="UP001530377">
    <property type="component" value="Unassembled WGS sequence"/>
</dbReference>
<reference evidence="2 3" key="1">
    <citation type="submission" date="2024-10" db="EMBL/GenBank/DDBJ databases">
        <title>Updated reference genomes for cyclostephanoid diatoms.</title>
        <authorList>
            <person name="Roberts W.R."/>
            <person name="Alverson A.J."/>
        </authorList>
    </citation>
    <scope>NUCLEOTIDE SEQUENCE [LARGE SCALE GENOMIC DNA]</scope>
    <source>
        <strain evidence="2 3">AJA228-03</strain>
    </source>
</reference>
<gene>
    <name evidence="2" type="ORF">ACHAXA_007666</name>
</gene>
<accession>A0ABD3SDK9</accession>
<keyword evidence="1" id="KW-0472">Membrane</keyword>
<sequence>MTARGTFFVSSLNFDTRRLANALVRSRGNVNPKADAMHLPNRPQREVPDAMFCNSVRRVDDDTASVYSVDDAIEGENDGNSETRGISISLFLTYLAVMGAKCALPSTLYVLTSSNSGLAHHNSALSRQDVISRLLALSTVSIAAGKLLLGPLIDTFGGVLSLQIALSTLFICLGSIGFGASTCPTLTAFALYWIVVDFAFSSCWAACIKTIRDYLLEKNWAKEVGRLAMAARTGNALGFAFFASLLQWTSNNDGVAAPSIAQAWLPVLSWMLGGSVIAMASMFQALRLEGESVDGNE</sequence>
<comment type="caution">
    <text evidence="2">The sequence shown here is derived from an EMBL/GenBank/DDBJ whole genome shotgun (WGS) entry which is preliminary data.</text>
</comment>
<feature type="transmembrane region" description="Helical" evidence="1">
    <location>
        <begin position="131"/>
        <end position="149"/>
    </location>
</feature>
<name>A0ABD3SDK9_9STRA</name>
<protein>
    <submittedName>
        <fullName evidence="2">Uncharacterized protein</fullName>
    </submittedName>
</protein>
<feature type="transmembrane region" description="Helical" evidence="1">
    <location>
        <begin position="190"/>
        <end position="208"/>
    </location>
</feature>
<feature type="transmembrane region" description="Helical" evidence="1">
    <location>
        <begin position="91"/>
        <end position="111"/>
    </location>
</feature>
<dbReference type="EMBL" id="JALLPB020000062">
    <property type="protein sequence ID" value="KAL3822555.1"/>
    <property type="molecule type" value="Genomic_DNA"/>
</dbReference>
<proteinExistence type="predicted"/>
<organism evidence="2 3">
    <name type="scientific">Cyclostephanos tholiformis</name>
    <dbReference type="NCBI Taxonomy" id="382380"/>
    <lineage>
        <taxon>Eukaryota</taxon>
        <taxon>Sar</taxon>
        <taxon>Stramenopiles</taxon>
        <taxon>Ochrophyta</taxon>
        <taxon>Bacillariophyta</taxon>
        <taxon>Coscinodiscophyceae</taxon>
        <taxon>Thalassiosirophycidae</taxon>
        <taxon>Stephanodiscales</taxon>
        <taxon>Stephanodiscaceae</taxon>
        <taxon>Cyclostephanos</taxon>
    </lineage>
</organism>
<evidence type="ECO:0000256" key="1">
    <source>
        <dbReference type="SAM" id="Phobius"/>
    </source>
</evidence>
<dbReference type="InterPro" id="IPR036259">
    <property type="entry name" value="MFS_trans_sf"/>
</dbReference>
<dbReference type="SUPFAM" id="SSF103473">
    <property type="entry name" value="MFS general substrate transporter"/>
    <property type="match status" value="1"/>
</dbReference>
<feature type="transmembrane region" description="Helical" evidence="1">
    <location>
        <begin position="156"/>
        <end position="178"/>
    </location>
</feature>
<evidence type="ECO:0000313" key="3">
    <source>
        <dbReference type="Proteomes" id="UP001530377"/>
    </source>
</evidence>
<keyword evidence="1" id="KW-1133">Transmembrane helix</keyword>
<dbReference type="Gene3D" id="1.20.1250.20">
    <property type="entry name" value="MFS general substrate transporter like domains"/>
    <property type="match status" value="1"/>
</dbReference>